<comment type="subcellular location">
    <subcellularLocation>
        <location evidence="3">Mitochondrion</location>
    </subcellularLocation>
</comment>
<comment type="similarity">
    <text evidence="1 3">Belongs to the CMC family.</text>
</comment>
<evidence type="ECO:0000313" key="4">
    <source>
        <dbReference type="EMBL" id="TRY92170.1"/>
    </source>
</evidence>
<keyword evidence="5" id="KW-1185">Reference proteome</keyword>
<comment type="caution">
    <text evidence="4">The sequence shown here is derived from an EMBL/GenBank/DDBJ whole genome shotgun (WGS) entry which is preliminary data.</text>
</comment>
<gene>
    <name evidence="4" type="ORF">DNTS_004489</name>
</gene>
<accession>A0A553QQB5</accession>
<name>A0A553QQB5_9TELE</name>
<dbReference type="InterPro" id="IPR013892">
    <property type="entry name" value="Cyt_c_biogenesis_Cmc1-like"/>
</dbReference>
<protein>
    <recommendedName>
        <fullName evidence="3">COX assembly mitochondrial protein</fullName>
    </recommendedName>
</protein>
<dbReference type="AlphaFoldDB" id="A0A553QQB5"/>
<sequence>MGKGWRGGKPGFKPEVSITALWVETVEEGSLNLIEPHLRHVELDVLIPKKMREKARERCTEQVEAFTHCCKETGLLMVFKCREENTALKECLIKHFTDPEVFEMCKKEYLQEKEEFQRTGIRLKKRKEMLSKST</sequence>
<organism evidence="4 5">
    <name type="scientific">Danionella cerebrum</name>
    <dbReference type="NCBI Taxonomy" id="2873325"/>
    <lineage>
        <taxon>Eukaryota</taxon>
        <taxon>Metazoa</taxon>
        <taxon>Chordata</taxon>
        <taxon>Craniata</taxon>
        <taxon>Vertebrata</taxon>
        <taxon>Euteleostomi</taxon>
        <taxon>Actinopterygii</taxon>
        <taxon>Neopterygii</taxon>
        <taxon>Teleostei</taxon>
        <taxon>Ostariophysi</taxon>
        <taxon>Cypriniformes</taxon>
        <taxon>Danionidae</taxon>
        <taxon>Danioninae</taxon>
        <taxon>Danionella</taxon>
    </lineage>
</organism>
<keyword evidence="2" id="KW-1015">Disulfide bond</keyword>
<dbReference type="Proteomes" id="UP000316079">
    <property type="component" value="Unassembled WGS sequence"/>
</dbReference>
<dbReference type="EMBL" id="SRMA01025668">
    <property type="protein sequence ID" value="TRY92170.1"/>
    <property type="molecule type" value="Genomic_DNA"/>
</dbReference>
<evidence type="ECO:0000256" key="1">
    <source>
        <dbReference type="ARBA" id="ARBA00007347"/>
    </source>
</evidence>
<dbReference type="PANTHER" id="PTHR22977:SF5">
    <property type="entry name" value="COX ASSEMBLY MITOCHONDRIAL PROTEIN HOMOLOG"/>
    <property type="match status" value="1"/>
</dbReference>
<evidence type="ECO:0000256" key="2">
    <source>
        <dbReference type="ARBA" id="ARBA00023157"/>
    </source>
</evidence>
<dbReference type="GO" id="GO:0005739">
    <property type="term" value="C:mitochondrion"/>
    <property type="evidence" value="ECO:0007669"/>
    <property type="project" value="UniProtKB-SubCell"/>
</dbReference>
<dbReference type="STRING" id="623744.A0A553QQB5"/>
<dbReference type="PROSITE" id="PS51808">
    <property type="entry name" value="CHCH"/>
    <property type="match status" value="1"/>
</dbReference>
<evidence type="ECO:0000256" key="3">
    <source>
        <dbReference type="RuleBase" id="RU364104"/>
    </source>
</evidence>
<dbReference type="PANTHER" id="PTHR22977">
    <property type="entry name" value="COX ASSEMBLY MITOCHONDRIAL PROTEIN"/>
    <property type="match status" value="1"/>
</dbReference>
<dbReference type="Pfam" id="PF08583">
    <property type="entry name" value="Cmc1"/>
    <property type="match status" value="1"/>
</dbReference>
<keyword evidence="3" id="KW-0496">Mitochondrion</keyword>
<evidence type="ECO:0000313" key="5">
    <source>
        <dbReference type="Proteomes" id="UP000316079"/>
    </source>
</evidence>
<reference evidence="4 5" key="1">
    <citation type="journal article" date="2019" name="Sci. Data">
        <title>Hybrid genome assembly and annotation of Danionella translucida.</title>
        <authorList>
            <person name="Kadobianskyi M."/>
            <person name="Schulze L."/>
            <person name="Schuelke M."/>
            <person name="Judkewitz B."/>
        </authorList>
    </citation>
    <scope>NUCLEOTIDE SEQUENCE [LARGE SCALE GENOMIC DNA]</scope>
    <source>
        <strain evidence="4 5">Bolton</strain>
    </source>
</reference>
<proteinExistence type="inferred from homology"/>
<dbReference type="OrthoDB" id="6224010at2759"/>